<keyword evidence="2" id="KW-1185">Reference proteome</keyword>
<dbReference type="AlphaFoldDB" id="A0A914RBV7"/>
<feature type="transmembrane region" description="Helical" evidence="1">
    <location>
        <begin position="20"/>
        <end position="43"/>
    </location>
</feature>
<dbReference type="InterPro" id="IPR008276">
    <property type="entry name" value="C_nuclsd_transpt"/>
</dbReference>
<dbReference type="WBParaSite" id="PEQ_0000416101-mRNA-1">
    <property type="protein sequence ID" value="PEQ_0000416101-mRNA-1"/>
    <property type="gene ID" value="PEQ_0000416101"/>
</dbReference>
<evidence type="ECO:0000256" key="1">
    <source>
        <dbReference type="SAM" id="Phobius"/>
    </source>
</evidence>
<dbReference type="PANTHER" id="PTHR10590">
    <property type="entry name" value="SODIUM/NUCLEOSIDE COTRANSPORTER"/>
    <property type="match status" value="1"/>
</dbReference>
<dbReference type="GO" id="GO:0005415">
    <property type="term" value="F:nucleoside:sodium symporter activity"/>
    <property type="evidence" value="ECO:0007669"/>
    <property type="project" value="TreeGrafter"/>
</dbReference>
<evidence type="ECO:0000313" key="2">
    <source>
        <dbReference type="Proteomes" id="UP000887564"/>
    </source>
</evidence>
<reference evidence="3" key="1">
    <citation type="submission" date="2022-11" db="UniProtKB">
        <authorList>
            <consortium name="WormBaseParasite"/>
        </authorList>
    </citation>
    <scope>IDENTIFICATION</scope>
</reference>
<evidence type="ECO:0000313" key="3">
    <source>
        <dbReference type="WBParaSite" id="PEQ_0000416101-mRNA-1"/>
    </source>
</evidence>
<dbReference type="GO" id="GO:0005886">
    <property type="term" value="C:plasma membrane"/>
    <property type="evidence" value="ECO:0007669"/>
    <property type="project" value="TreeGrafter"/>
</dbReference>
<keyword evidence="1" id="KW-0472">Membrane</keyword>
<dbReference type="Proteomes" id="UP000887564">
    <property type="component" value="Unplaced"/>
</dbReference>
<dbReference type="PANTHER" id="PTHR10590:SF4">
    <property type="entry name" value="SOLUTE CARRIER FAMILY 28 MEMBER 3"/>
    <property type="match status" value="1"/>
</dbReference>
<organism evidence="2 3">
    <name type="scientific">Parascaris equorum</name>
    <name type="common">Equine roundworm</name>
    <dbReference type="NCBI Taxonomy" id="6256"/>
    <lineage>
        <taxon>Eukaryota</taxon>
        <taxon>Metazoa</taxon>
        <taxon>Ecdysozoa</taxon>
        <taxon>Nematoda</taxon>
        <taxon>Chromadorea</taxon>
        <taxon>Rhabditida</taxon>
        <taxon>Spirurina</taxon>
        <taxon>Ascaridomorpha</taxon>
        <taxon>Ascaridoidea</taxon>
        <taxon>Ascarididae</taxon>
        <taxon>Parascaris</taxon>
    </lineage>
</organism>
<sequence length="84" mass="9187">MRESDIIQTMTESEIHAVMAAGFACIAGSLFSAYIAFGVRYYFCLQMSSSQEASNILQCICDGAYHSSKFVWAIGANLVVYIAL</sequence>
<keyword evidence="1" id="KW-1133">Transmembrane helix</keyword>
<protein>
    <submittedName>
        <fullName evidence="3">Uncharacterized protein</fullName>
    </submittedName>
</protein>
<accession>A0A914RBV7</accession>
<dbReference type="PROSITE" id="PS51257">
    <property type="entry name" value="PROKAR_LIPOPROTEIN"/>
    <property type="match status" value="1"/>
</dbReference>
<name>A0A914RBV7_PAREQ</name>
<proteinExistence type="predicted"/>
<keyword evidence="1" id="KW-0812">Transmembrane</keyword>